<protein>
    <recommendedName>
        <fullName evidence="3">Lipoprotein</fullName>
    </recommendedName>
</protein>
<sequence>MEKSSLYAVVCVFALTGCARTVPVLNVSESITAHLSADEIKNAILRAGTERKWAMTPIAPGVINGHRSQREHTADIRITYSLTDYAITYVNSQNLKAGNGQIHRNYNRWIQNLDHDIQLKLSSQQVNK</sequence>
<dbReference type="RefSeq" id="WP_132922877.1">
    <property type="nucleotide sequence ID" value="NZ_SJOI01000001.1"/>
</dbReference>
<comment type="caution">
    <text evidence="1">The sequence shown here is derived from an EMBL/GenBank/DDBJ whole genome shotgun (WGS) entry which is preliminary data.</text>
</comment>
<dbReference type="OrthoDB" id="9815328at2"/>
<dbReference type="PROSITE" id="PS51257">
    <property type="entry name" value="PROKAR_LIPOPROTEIN"/>
    <property type="match status" value="1"/>
</dbReference>
<dbReference type="EMBL" id="SJOI01000001">
    <property type="protein sequence ID" value="TCL04068.1"/>
    <property type="molecule type" value="Genomic_DNA"/>
</dbReference>
<dbReference type="AlphaFoldDB" id="A0A4V2Q2S9"/>
<dbReference type="Proteomes" id="UP000294555">
    <property type="component" value="Unassembled WGS sequence"/>
</dbReference>
<gene>
    <name evidence="1" type="ORF">EZJ58_2170</name>
</gene>
<proteinExistence type="predicted"/>
<accession>A0A4V2Q2S9</accession>
<evidence type="ECO:0008006" key="3">
    <source>
        <dbReference type="Google" id="ProtNLM"/>
    </source>
</evidence>
<evidence type="ECO:0000313" key="2">
    <source>
        <dbReference type="Proteomes" id="UP000294555"/>
    </source>
</evidence>
<keyword evidence="2" id="KW-1185">Reference proteome</keyword>
<evidence type="ECO:0000313" key="1">
    <source>
        <dbReference type="EMBL" id="TCL04068.1"/>
    </source>
</evidence>
<name>A0A4V2Q2S9_9GAMM</name>
<reference evidence="1 2" key="1">
    <citation type="submission" date="2019-02" db="EMBL/GenBank/DDBJ databases">
        <title>Investigation of anaerobic lignin degradation for improved lignocellulosic biofuels.</title>
        <authorList>
            <person name="Deangelis K."/>
        </authorList>
    </citation>
    <scope>NUCLEOTIDE SEQUENCE [LARGE SCALE GENOMIC DNA]</scope>
    <source>
        <strain evidence="1 2">159R</strain>
    </source>
</reference>
<organism evidence="1 2">
    <name type="scientific">Sodalis ligni</name>
    <dbReference type="NCBI Taxonomy" id="2697027"/>
    <lineage>
        <taxon>Bacteria</taxon>
        <taxon>Pseudomonadati</taxon>
        <taxon>Pseudomonadota</taxon>
        <taxon>Gammaproteobacteria</taxon>
        <taxon>Enterobacterales</taxon>
        <taxon>Bruguierivoracaceae</taxon>
        <taxon>Sodalis</taxon>
    </lineage>
</organism>